<comment type="caution">
    <text evidence="1">The sequence shown here is derived from an EMBL/GenBank/DDBJ whole genome shotgun (WGS) entry which is preliminary data.</text>
</comment>
<dbReference type="EMBL" id="AEEH01000048">
    <property type="protein sequence ID" value="EFM24780.1"/>
    <property type="molecule type" value="Genomic_DNA"/>
</dbReference>
<gene>
    <name evidence="1" type="ORF">HMPREF9225_1646</name>
</gene>
<sequence>MFKDLVPLDPFFACIYADDILESLKESGFKEIDTSIKIIAARETMRLKNFCNIELIPPRIYYILYEMIIAAYLDSMYKSGKLPDKFNFDGIAGKIQLGDTSVELSSEPGINDMSERKLLSWLSTIEESWRKEAITCRKLQW</sequence>
<accession>E0NNA7</accession>
<dbReference type="Proteomes" id="UP000003280">
    <property type="component" value="Unassembled WGS sequence"/>
</dbReference>
<dbReference type="RefSeq" id="WP_008902421.1">
    <property type="nucleotide sequence ID" value="NZ_GL397071.1"/>
</dbReference>
<evidence type="ECO:0000313" key="1">
    <source>
        <dbReference type="EMBL" id="EFM24780.1"/>
    </source>
</evidence>
<reference evidence="1 2" key="1">
    <citation type="submission" date="2010-07" db="EMBL/GenBank/DDBJ databases">
        <authorList>
            <person name="Muzny D."/>
            <person name="Qin X."/>
            <person name="Deng J."/>
            <person name="Jiang H."/>
            <person name="Liu Y."/>
            <person name="Qu J."/>
            <person name="Song X.-Z."/>
            <person name="Zhang L."/>
            <person name="Thornton R."/>
            <person name="Coyle M."/>
            <person name="Francisco L."/>
            <person name="Jackson L."/>
            <person name="Javaid M."/>
            <person name="Korchina V."/>
            <person name="Kovar C."/>
            <person name="Mata R."/>
            <person name="Mathew T."/>
            <person name="Ngo R."/>
            <person name="Nguyen L."/>
            <person name="Nguyen N."/>
            <person name="Okwuonu G."/>
            <person name="Ongeri F."/>
            <person name="Pham C."/>
            <person name="Simmons D."/>
            <person name="Wilczek-Boney K."/>
            <person name="Hale W."/>
            <person name="Jakkamsetti A."/>
            <person name="Pham P."/>
            <person name="Ruth R."/>
            <person name="San Lucas F."/>
            <person name="Warren J."/>
            <person name="Zhang J."/>
            <person name="Zhao Z."/>
            <person name="Zhou C."/>
            <person name="Zhu D."/>
            <person name="Lee S."/>
            <person name="Bess C."/>
            <person name="Blankenburg K."/>
            <person name="Forbes L."/>
            <person name="Fu Q."/>
            <person name="Gubbala S."/>
            <person name="Hirani K."/>
            <person name="Jayaseelan J.C."/>
            <person name="Lara F."/>
            <person name="Munidasa M."/>
            <person name="Palculict T."/>
            <person name="Patil S."/>
            <person name="Pu L.-L."/>
            <person name="Saada N."/>
            <person name="Tang L."/>
            <person name="Weissenberger G."/>
            <person name="Zhu Y."/>
            <person name="Hemphill L."/>
            <person name="Shang Y."/>
            <person name="Youmans B."/>
            <person name="Ayvaz T."/>
            <person name="Ross M."/>
            <person name="Santibanez J."/>
            <person name="Aqrawi P."/>
            <person name="Gross S."/>
            <person name="Joshi V."/>
            <person name="Fowler G."/>
            <person name="Nazareth L."/>
            <person name="Reid J."/>
            <person name="Worley K."/>
            <person name="Petrosino J."/>
            <person name="Highlander S."/>
            <person name="Gibbs R."/>
        </authorList>
    </citation>
    <scope>NUCLEOTIDE SEQUENCE [LARGE SCALE GENOMIC DNA]</scope>
    <source>
        <strain evidence="1 2">ATCC BAA-1640</strain>
    </source>
</reference>
<keyword evidence="2" id="KW-1185">Reference proteome</keyword>
<proteinExistence type="predicted"/>
<organism evidence="1 2">
    <name type="scientific">Peptoniphilus duerdenii ATCC BAA-1640</name>
    <dbReference type="NCBI Taxonomy" id="862517"/>
    <lineage>
        <taxon>Bacteria</taxon>
        <taxon>Bacillati</taxon>
        <taxon>Bacillota</taxon>
        <taxon>Tissierellia</taxon>
        <taxon>Tissierellales</taxon>
        <taxon>Peptoniphilaceae</taxon>
        <taxon>Peptoniphilus</taxon>
    </lineage>
</organism>
<dbReference type="STRING" id="862517.HMPREF9225_1646"/>
<evidence type="ECO:0000313" key="2">
    <source>
        <dbReference type="Proteomes" id="UP000003280"/>
    </source>
</evidence>
<dbReference type="HOGENOM" id="CLU_1823542_0_0_9"/>
<dbReference type="OrthoDB" id="1697896at2"/>
<dbReference type="AlphaFoldDB" id="E0NNA7"/>
<name>E0NNA7_9FIRM</name>
<protein>
    <submittedName>
        <fullName evidence="1">Uncharacterized protein</fullName>
    </submittedName>
</protein>